<accession>A0A7W3WIQ0</accession>
<keyword evidence="2" id="KW-0812">Transmembrane</keyword>
<evidence type="ECO:0000256" key="2">
    <source>
        <dbReference type="SAM" id="Phobius"/>
    </source>
</evidence>
<gene>
    <name evidence="3" type="ORF">H3146_06000</name>
</gene>
<feature type="compositionally biased region" description="Basic residues" evidence="1">
    <location>
        <begin position="54"/>
        <end position="67"/>
    </location>
</feature>
<evidence type="ECO:0000256" key="1">
    <source>
        <dbReference type="SAM" id="MobiDB-lite"/>
    </source>
</evidence>
<keyword evidence="2" id="KW-1133">Transmembrane helix</keyword>
<feature type="transmembrane region" description="Helical" evidence="2">
    <location>
        <begin position="78"/>
        <end position="99"/>
    </location>
</feature>
<evidence type="ECO:0000313" key="3">
    <source>
        <dbReference type="EMBL" id="MBB1252920.1"/>
    </source>
</evidence>
<keyword evidence="2" id="KW-0472">Membrane</keyword>
<reference evidence="4" key="1">
    <citation type="submission" date="2020-05" db="EMBL/GenBank/DDBJ databases">
        <title>Classification of alakaliphilic streptomycetes isolated from an alkaline soil next to Lonar Crater, India and a proposal for the recognition of Streptomyces alkaliterrae sp. nov.</title>
        <authorList>
            <person name="Golinska P."/>
        </authorList>
    </citation>
    <scope>NUCLEOTIDE SEQUENCE [LARGE SCALE GENOMIC DNA]</scope>
    <source>
        <strain evidence="4">OF3</strain>
    </source>
</reference>
<evidence type="ECO:0008006" key="5">
    <source>
        <dbReference type="Google" id="ProtNLM"/>
    </source>
</evidence>
<feature type="transmembrane region" description="Helical" evidence="2">
    <location>
        <begin position="105"/>
        <end position="130"/>
    </location>
</feature>
<protein>
    <recommendedName>
        <fullName evidence="5">DUF2637 domain-containing protein</fullName>
    </recommendedName>
</protein>
<name>A0A7W3WIQ0_9ACTN</name>
<proteinExistence type="predicted"/>
<evidence type="ECO:0000313" key="4">
    <source>
        <dbReference type="Proteomes" id="UP000525686"/>
    </source>
</evidence>
<dbReference type="EMBL" id="JABJWZ010000031">
    <property type="protein sequence ID" value="MBB1252920.1"/>
    <property type="molecule type" value="Genomic_DNA"/>
</dbReference>
<dbReference type="AlphaFoldDB" id="A0A7W3WIQ0"/>
<feature type="region of interest" description="Disordered" evidence="1">
    <location>
        <begin position="1"/>
        <end position="67"/>
    </location>
</feature>
<sequence length="421" mass="46053">MSWHEERRRNLAAEAEQQRLDRKADYELRRQSRRDAAEFEREQKRRAREEKRRARDARRKDRKARRAERARTWTPEWLYGRSTYTIVAASAAASLPAQFMHFGHISPLLLTIPVALEGAAWATFAGVAYADEKRLHPGVRSGLRGLSLLFASFAAWINWLYGKSLAPTIGEGEATVVAAALAAVTMLGPLLFEVRQWVRTLSASSRDPKQRAADKARARHAQQRAKMFKAVAKRQRQILLAAPFGRVDAEEAWRQAWADIEGAQPGVTATVVGSRIAAEKAVSAAVAQSGVTPESAAVELLLAEMFPAFPGDDGPPGGSRKKAPQGGQPGGGGRGVRTRERDASEEATTLGGKGKRANQSAAETEPERPLDPADIARVRTLAEALGGADKLSARKVREAIGCRTDYAIRLRDRVQADAASR</sequence>
<comment type="caution">
    <text evidence="3">The sequence shown here is derived from an EMBL/GenBank/DDBJ whole genome shotgun (WGS) entry which is preliminary data.</text>
</comment>
<organism evidence="3 4">
    <name type="scientific">Streptomyces alkaliterrae</name>
    <dbReference type="NCBI Taxonomy" id="2213162"/>
    <lineage>
        <taxon>Bacteria</taxon>
        <taxon>Bacillati</taxon>
        <taxon>Actinomycetota</taxon>
        <taxon>Actinomycetes</taxon>
        <taxon>Kitasatosporales</taxon>
        <taxon>Streptomycetaceae</taxon>
        <taxon>Streptomyces</taxon>
    </lineage>
</organism>
<dbReference type="Proteomes" id="UP000525686">
    <property type="component" value="Unassembled WGS sequence"/>
</dbReference>
<feature type="transmembrane region" description="Helical" evidence="2">
    <location>
        <begin position="142"/>
        <end position="162"/>
    </location>
</feature>
<feature type="transmembrane region" description="Helical" evidence="2">
    <location>
        <begin position="174"/>
        <end position="192"/>
    </location>
</feature>
<feature type="compositionally biased region" description="Basic and acidic residues" evidence="1">
    <location>
        <begin position="1"/>
        <end position="53"/>
    </location>
</feature>
<dbReference type="RefSeq" id="WP_181353712.1">
    <property type="nucleotide sequence ID" value="NZ_JABJWZ010000031.1"/>
</dbReference>
<feature type="region of interest" description="Disordered" evidence="1">
    <location>
        <begin position="308"/>
        <end position="373"/>
    </location>
</feature>